<comment type="caution">
    <text evidence="2">The sequence shown here is derived from an EMBL/GenBank/DDBJ whole genome shotgun (WGS) entry which is preliminary data.</text>
</comment>
<sequence length="292" mass="29931">MIRSFTLVCALMAGGSGLYLYSEKHRTTLLDQQISRIVSDTEHTRERTAMLRAEWALLNQPDRLQGLATRFLPKLQPMTPGQFVQLASLGERLPPVASEAPAPARPTPVPAEAPVVAQPASEAAPAAMAMAGGAQHRAAAPTAIAAASPAPATEAARRFHAPTPPVQLADADADDRSGMTDAEPVATVRTVSARAVVRPAPTPAAHAVRTRVAARTTPATASSSVPAVRTVSATSYRPAPIAAAVWRPARPSGSWSSPHAATAPNGGVTSALGSSSYGHPALAAPVPVSDGG</sequence>
<evidence type="ECO:0000313" key="3">
    <source>
        <dbReference type="Proteomes" id="UP001524547"/>
    </source>
</evidence>
<dbReference type="Proteomes" id="UP001524547">
    <property type="component" value="Unassembled WGS sequence"/>
</dbReference>
<gene>
    <name evidence="2" type="ORF">NFI88_10425</name>
</gene>
<evidence type="ECO:0000256" key="1">
    <source>
        <dbReference type="SAM" id="MobiDB-lite"/>
    </source>
</evidence>
<evidence type="ECO:0000313" key="2">
    <source>
        <dbReference type="EMBL" id="MCQ8241255.1"/>
    </source>
</evidence>
<reference evidence="2 3" key="1">
    <citation type="submission" date="2022-06" db="EMBL/GenBank/DDBJ databases">
        <title>Rhizosaccharibacter gen. nov. sp. nov. KSS12, endophytic bacteria isolated from sugarcane.</title>
        <authorList>
            <person name="Pitiwittayakul N."/>
        </authorList>
    </citation>
    <scope>NUCLEOTIDE SEQUENCE [LARGE SCALE GENOMIC DNA]</scope>
    <source>
        <strain evidence="2 3">KSS12</strain>
    </source>
</reference>
<protein>
    <submittedName>
        <fullName evidence="2">ABC transporter permease</fullName>
    </submittedName>
</protein>
<accession>A0ABT1VY41</accession>
<dbReference type="RefSeq" id="WP_422920005.1">
    <property type="nucleotide sequence ID" value="NZ_JAMZEJ010000006.1"/>
</dbReference>
<keyword evidence="3" id="KW-1185">Reference proteome</keyword>
<feature type="compositionally biased region" description="Polar residues" evidence="1">
    <location>
        <begin position="267"/>
        <end position="277"/>
    </location>
</feature>
<organism evidence="2 3">
    <name type="scientific">Rhizosaccharibacter radicis</name>
    <dbReference type="NCBI Taxonomy" id="2782605"/>
    <lineage>
        <taxon>Bacteria</taxon>
        <taxon>Pseudomonadati</taxon>
        <taxon>Pseudomonadota</taxon>
        <taxon>Alphaproteobacteria</taxon>
        <taxon>Acetobacterales</taxon>
        <taxon>Acetobacteraceae</taxon>
        <taxon>Rhizosaccharibacter</taxon>
    </lineage>
</organism>
<dbReference type="EMBL" id="JAMZEJ010000006">
    <property type="protein sequence ID" value="MCQ8241255.1"/>
    <property type="molecule type" value="Genomic_DNA"/>
</dbReference>
<proteinExistence type="predicted"/>
<feature type="region of interest" description="Disordered" evidence="1">
    <location>
        <begin position="249"/>
        <end position="292"/>
    </location>
</feature>
<name>A0ABT1VY41_9PROT</name>